<name>A0A9P6T7W1_9BASI</name>
<keyword evidence="3" id="KW-1185">Reference proteome</keyword>
<gene>
    <name evidence="2" type="ORF">CROQUDRAFT_662463</name>
</gene>
<keyword evidence="1" id="KW-0732">Signal</keyword>
<sequence>MYYILILILTQVSFSSAHQGPQTGPEIEAYTRSQQSLYHCYPVIADYLDARQAAWSSDPSSFIESSQTRLGIGPRQEQHVLSCNGPDLEARIRNQSCVLSPVVTSGPYYHLSGHLIRQNMAEWQDGILFMMDIGVIDVETCEPIPNVLVDVWHANATGFYAGHPVQSPELRDELPQATGKRAGLLTAYPLTVPHETFLRAAWPTNRNGVSQFTSIFPGYYTGRATHVHAKIHLNWTEHSNATFSSAGSAYTGQFFFPDDVNLAIDGISPYRYNPVKDRTRNWVDSLKIFNDSHKEGFEPTFDIKKLGNVLNQGLVGFMTVGIDRRTSLGHEWVP</sequence>
<reference evidence="2" key="1">
    <citation type="submission" date="2013-11" db="EMBL/GenBank/DDBJ databases">
        <title>Genome sequence of the fusiform rust pathogen reveals effectors for host alternation and coevolution with pine.</title>
        <authorList>
            <consortium name="DOE Joint Genome Institute"/>
            <person name="Smith K."/>
            <person name="Pendleton A."/>
            <person name="Kubisiak T."/>
            <person name="Anderson C."/>
            <person name="Salamov A."/>
            <person name="Aerts A."/>
            <person name="Riley R."/>
            <person name="Clum A."/>
            <person name="Lindquist E."/>
            <person name="Ence D."/>
            <person name="Campbell M."/>
            <person name="Kronenberg Z."/>
            <person name="Feau N."/>
            <person name="Dhillon B."/>
            <person name="Hamelin R."/>
            <person name="Burleigh J."/>
            <person name="Smith J."/>
            <person name="Yandell M."/>
            <person name="Nelson C."/>
            <person name="Grigoriev I."/>
            <person name="Davis J."/>
        </authorList>
    </citation>
    <scope>NUCLEOTIDE SEQUENCE</scope>
    <source>
        <strain evidence="2">G11</strain>
    </source>
</reference>
<dbReference type="EMBL" id="MU167347">
    <property type="protein sequence ID" value="KAG0142462.1"/>
    <property type="molecule type" value="Genomic_DNA"/>
</dbReference>
<dbReference type="GO" id="GO:0005506">
    <property type="term" value="F:iron ion binding"/>
    <property type="evidence" value="ECO:0007669"/>
    <property type="project" value="InterPro"/>
</dbReference>
<protein>
    <recommendedName>
        <fullName evidence="4">Aromatic compound dioxygenase</fullName>
    </recommendedName>
</protein>
<comment type="caution">
    <text evidence="2">The sequence shown here is derived from an EMBL/GenBank/DDBJ whole genome shotgun (WGS) entry which is preliminary data.</text>
</comment>
<dbReference type="GO" id="GO:0016702">
    <property type="term" value="F:oxidoreductase activity, acting on single donors with incorporation of molecular oxygen, incorporation of two atoms of oxygen"/>
    <property type="evidence" value="ECO:0007669"/>
    <property type="project" value="InterPro"/>
</dbReference>
<dbReference type="Gene3D" id="2.60.130.10">
    <property type="entry name" value="Aromatic compound dioxygenase"/>
    <property type="match status" value="1"/>
</dbReference>
<dbReference type="SUPFAM" id="SSF49482">
    <property type="entry name" value="Aromatic compound dioxygenase"/>
    <property type="match status" value="1"/>
</dbReference>
<dbReference type="AlphaFoldDB" id="A0A9P6T7W1"/>
<evidence type="ECO:0000313" key="3">
    <source>
        <dbReference type="Proteomes" id="UP000886653"/>
    </source>
</evidence>
<evidence type="ECO:0000313" key="2">
    <source>
        <dbReference type="EMBL" id="KAG0142462.1"/>
    </source>
</evidence>
<dbReference type="PANTHER" id="PTHR34315:SF4">
    <property type="entry name" value="INTRADIOL RING-CLEAVAGE DIOXYGENASES DOMAIN-CONTAINING PROTEIN"/>
    <property type="match status" value="1"/>
</dbReference>
<evidence type="ECO:0000256" key="1">
    <source>
        <dbReference type="SAM" id="SignalP"/>
    </source>
</evidence>
<dbReference type="Proteomes" id="UP000886653">
    <property type="component" value="Unassembled WGS sequence"/>
</dbReference>
<feature type="chain" id="PRO_5040450344" description="Aromatic compound dioxygenase" evidence="1">
    <location>
        <begin position="18"/>
        <end position="334"/>
    </location>
</feature>
<organism evidence="2 3">
    <name type="scientific">Cronartium quercuum f. sp. fusiforme G11</name>
    <dbReference type="NCBI Taxonomy" id="708437"/>
    <lineage>
        <taxon>Eukaryota</taxon>
        <taxon>Fungi</taxon>
        <taxon>Dikarya</taxon>
        <taxon>Basidiomycota</taxon>
        <taxon>Pucciniomycotina</taxon>
        <taxon>Pucciniomycetes</taxon>
        <taxon>Pucciniales</taxon>
        <taxon>Coleosporiaceae</taxon>
        <taxon>Cronartium</taxon>
    </lineage>
</organism>
<dbReference type="OrthoDB" id="121380at2759"/>
<proteinExistence type="predicted"/>
<feature type="signal peptide" evidence="1">
    <location>
        <begin position="1"/>
        <end position="17"/>
    </location>
</feature>
<dbReference type="CDD" id="cd03457">
    <property type="entry name" value="intradiol_dioxygenase_like"/>
    <property type="match status" value="1"/>
</dbReference>
<dbReference type="PANTHER" id="PTHR34315">
    <property type="match status" value="1"/>
</dbReference>
<dbReference type="InterPro" id="IPR015889">
    <property type="entry name" value="Intradiol_dOase_core"/>
</dbReference>
<evidence type="ECO:0008006" key="4">
    <source>
        <dbReference type="Google" id="ProtNLM"/>
    </source>
</evidence>
<accession>A0A9P6T7W1</accession>